<feature type="non-terminal residue" evidence="1">
    <location>
        <position position="70"/>
    </location>
</feature>
<comment type="caution">
    <text evidence="1">The sequence shown here is derived from an EMBL/GenBank/DDBJ whole genome shotgun (WGS) entry which is preliminary data.</text>
</comment>
<dbReference type="AlphaFoldDB" id="A0A9N9EI86"/>
<evidence type="ECO:0000313" key="2">
    <source>
        <dbReference type="Proteomes" id="UP000789759"/>
    </source>
</evidence>
<dbReference type="OrthoDB" id="10531211at2759"/>
<accession>A0A9N9EI86</accession>
<sequence>PLKDVKRENIEFFSDKDRTQTLFGNVLLADLDTTASCPHNKGCPFQFFKQNIPKITTLNEVLLSAEEQVM</sequence>
<dbReference type="EMBL" id="CAJVQA010008728">
    <property type="protein sequence ID" value="CAG8676196.1"/>
    <property type="molecule type" value="Genomic_DNA"/>
</dbReference>
<organism evidence="1 2">
    <name type="scientific">Cetraspora pellucida</name>
    <dbReference type="NCBI Taxonomy" id="1433469"/>
    <lineage>
        <taxon>Eukaryota</taxon>
        <taxon>Fungi</taxon>
        <taxon>Fungi incertae sedis</taxon>
        <taxon>Mucoromycota</taxon>
        <taxon>Glomeromycotina</taxon>
        <taxon>Glomeromycetes</taxon>
        <taxon>Diversisporales</taxon>
        <taxon>Gigasporaceae</taxon>
        <taxon>Cetraspora</taxon>
    </lineage>
</organism>
<gene>
    <name evidence="1" type="ORF">CPELLU_LOCUS10532</name>
</gene>
<protein>
    <submittedName>
        <fullName evidence="1">8017_t:CDS:1</fullName>
    </submittedName>
</protein>
<keyword evidence="2" id="KW-1185">Reference proteome</keyword>
<dbReference type="Proteomes" id="UP000789759">
    <property type="component" value="Unassembled WGS sequence"/>
</dbReference>
<proteinExistence type="predicted"/>
<evidence type="ECO:0000313" key="1">
    <source>
        <dbReference type="EMBL" id="CAG8676196.1"/>
    </source>
</evidence>
<name>A0A9N9EI86_9GLOM</name>
<reference evidence="1" key="1">
    <citation type="submission" date="2021-06" db="EMBL/GenBank/DDBJ databases">
        <authorList>
            <person name="Kallberg Y."/>
            <person name="Tangrot J."/>
            <person name="Rosling A."/>
        </authorList>
    </citation>
    <scope>NUCLEOTIDE SEQUENCE</scope>
    <source>
        <strain evidence="1">FL966</strain>
    </source>
</reference>